<keyword evidence="4 6" id="KW-1133">Transmembrane helix</keyword>
<evidence type="ECO:0000256" key="3">
    <source>
        <dbReference type="ARBA" id="ARBA00022692"/>
    </source>
</evidence>
<dbReference type="EMBL" id="CP110432">
    <property type="protein sequence ID" value="WAQ90402.1"/>
    <property type="molecule type" value="Genomic_DNA"/>
</dbReference>
<dbReference type="GeneID" id="77802890"/>
<sequence length="163" mass="17180">MFLPGNDYFTARDSVPIQTEADHESQRGGPDSFHPCLLVPAGTNGAVSILGLVFSALGGLLVGGVSSFVGEQHQSRRSMIVSCGIFGLFCSMVDSVLGATLQQTVYSKNERRVVAKSKVELGGSREIVVICGIDLLTNNQVNLISSTATGLLAGLLSYYSIIP</sequence>
<evidence type="ECO:0000256" key="5">
    <source>
        <dbReference type="ARBA" id="ARBA00023136"/>
    </source>
</evidence>
<protein>
    <submittedName>
        <fullName evidence="7">Uncharacterized protein</fullName>
    </submittedName>
</protein>
<feature type="transmembrane region" description="Helical" evidence="6">
    <location>
        <begin position="80"/>
        <end position="101"/>
    </location>
</feature>
<dbReference type="RefSeq" id="XP_053025957.1">
    <property type="nucleotide sequence ID" value="XM_053161995.1"/>
</dbReference>
<dbReference type="InterPro" id="IPR002794">
    <property type="entry name" value="DUF92_TMEM19"/>
</dbReference>
<dbReference type="PANTHER" id="PTHR13353:SF5">
    <property type="entry name" value="TRANSMEMBRANE PROTEIN 19"/>
    <property type="match status" value="1"/>
</dbReference>
<feature type="transmembrane region" description="Helical" evidence="6">
    <location>
        <begin position="143"/>
        <end position="162"/>
    </location>
</feature>
<evidence type="ECO:0000313" key="7">
    <source>
        <dbReference type="EMBL" id="WAQ90402.1"/>
    </source>
</evidence>
<dbReference type="Proteomes" id="UP001164743">
    <property type="component" value="Chromosome 12A"/>
</dbReference>
<organism evidence="7 8">
    <name type="scientific">Puccinia triticina</name>
    <dbReference type="NCBI Taxonomy" id="208348"/>
    <lineage>
        <taxon>Eukaryota</taxon>
        <taxon>Fungi</taxon>
        <taxon>Dikarya</taxon>
        <taxon>Basidiomycota</taxon>
        <taxon>Pucciniomycotina</taxon>
        <taxon>Pucciniomycetes</taxon>
        <taxon>Pucciniales</taxon>
        <taxon>Pucciniaceae</taxon>
        <taxon>Puccinia</taxon>
    </lineage>
</organism>
<gene>
    <name evidence="7" type="ORF">PtA15_12A391</name>
</gene>
<evidence type="ECO:0000256" key="6">
    <source>
        <dbReference type="SAM" id="Phobius"/>
    </source>
</evidence>
<reference evidence="7" key="1">
    <citation type="submission" date="2022-10" db="EMBL/GenBank/DDBJ databases">
        <title>Puccinia triticina Genome sequencing and assembly.</title>
        <authorList>
            <person name="Li C."/>
        </authorList>
    </citation>
    <scope>NUCLEOTIDE SEQUENCE</scope>
    <source>
        <strain evidence="7">Pt15</strain>
    </source>
</reference>
<accession>A0ABY7D649</accession>
<evidence type="ECO:0000256" key="2">
    <source>
        <dbReference type="ARBA" id="ARBA00009012"/>
    </source>
</evidence>
<feature type="transmembrane region" description="Helical" evidence="6">
    <location>
        <begin position="47"/>
        <end position="68"/>
    </location>
</feature>
<comment type="subcellular location">
    <subcellularLocation>
        <location evidence="1">Membrane</location>
        <topology evidence="1">Multi-pass membrane protein</topology>
    </subcellularLocation>
</comment>
<evidence type="ECO:0000313" key="8">
    <source>
        <dbReference type="Proteomes" id="UP001164743"/>
    </source>
</evidence>
<evidence type="ECO:0000256" key="1">
    <source>
        <dbReference type="ARBA" id="ARBA00004141"/>
    </source>
</evidence>
<keyword evidence="5 6" id="KW-0472">Membrane</keyword>
<dbReference type="PANTHER" id="PTHR13353">
    <property type="entry name" value="TRANSMEMBRANE PROTEIN 19"/>
    <property type="match status" value="1"/>
</dbReference>
<keyword evidence="3 6" id="KW-0812">Transmembrane</keyword>
<name>A0ABY7D649_9BASI</name>
<comment type="similarity">
    <text evidence="2">Belongs to the TMEM19 family.</text>
</comment>
<dbReference type="Pfam" id="PF01940">
    <property type="entry name" value="DUF92"/>
    <property type="match status" value="1"/>
</dbReference>
<evidence type="ECO:0000256" key="4">
    <source>
        <dbReference type="ARBA" id="ARBA00022989"/>
    </source>
</evidence>
<keyword evidence="8" id="KW-1185">Reference proteome</keyword>
<proteinExistence type="inferred from homology"/>